<dbReference type="Gene3D" id="3.40.50.300">
    <property type="entry name" value="P-loop containing nucleotide triphosphate hydrolases"/>
    <property type="match status" value="1"/>
</dbReference>
<dbReference type="InterPro" id="IPR027417">
    <property type="entry name" value="P-loop_NTPase"/>
</dbReference>
<protein>
    <recommendedName>
        <fullName evidence="3">Adenylate kinase</fullName>
    </recommendedName>
</protein>
<dbReference type="InterPro" id="IPR052922">
    <property type="entry name" value="Cytidylate_Kinase-2"/>
</dbReference>
<evidence type="ECO:0000313" key="1">
    <source>
        <dbReference type="EMBL" id="MBR7838623.1"/>
    </source>
</evidence>
<proteinExistence type="predicted"/>
<dbReference type="PANTHER" id="PTHR37816">
    <property type="entry name" value="YALI0E33011P"/>
    <property type="match status" value="1"/>
</dbReference>
<accession>A0A941EY69</accession>
<organism evidence="1 2">
    <name type="scientific">Actinospica durhamensis</name>
    <dbReference type="NCBI Taxonomy" id="1508375"/>
    <lineage>
        <taxon>Bacteria</taxon>
        <taxon>Bacillati</taxon>
        <taxon>Actinomycetota</taxon>
        <taxon>Actinomycetes</taxon>
        <taxon>Catenulisporales</taxon>
        <taxon>Actinospicaceae</taxon>
        <taxon>Actinospica</taxon>
    </lineage>
</organism>
<dbReference type="EMBL" id="JAGSOG010000309">
    <property type="protein sequence ID" value="MBR7838623.1"/>
    <property type="molecule type" value="Genomic_DNA"/>
</dbReference>
<evidence type="ECO:0000313" key="2">
    <source>
        <dbReference type="Proteomes" id="UP000675781"/>
    </source>
</evidence>
<dbReference type="PANTHER" id="PTHR37816:SF1">
    <property type="entry name" value="TOXIN"/>
    <property type="match status" value="1"/>
</dbReference>
<dbReference type="Proteomes" id="UP000675781">
    <property type="component" value="Unassembled WGS sequence"/>
</dbReference>
<name>A0A941EY69_9ACTN</name>
<sequence length="178" mass="20229">MERILVSGVAGAGKTTTATLLAQRLELPRRELDALHHGPGWVKRPEFEAEVAAFTAGSRWVTEDQYSSLLGDLLWRRADTVVWLDLPRATVMRRVIRRSLVRSLTRTELWNGNRETLRGWLEPDHPARVAWRQHARKRATVLDRAAAHPHVRLIRLTSAREARAWAEGLARARVTSAP</sequence>
<reference evidence="1" key="1">
    <citation type="submission" date="2021-04" db="EMBL/GenBank/DDBJ databases">
        <title>Genome based classification of Actinospica acidithermotolerans sp. nov., an actinobacterium isolated from an Indonesian hot spring.</title>
        <authorList>
            <person name="Kusuma A.B."/>
            <person name="Putra K.E."/>
            <person name="Nafisah S."/>
            <person name="Loh J."/>
            <person name="Nouioui I."/>
            <person name="Goodfellow M."/>
        </authorList>
    </citation>
    <scope>NUCLEOTIDE SEQUENCE</scope>
    <source>
        <strain evidence="1">CSCA 57</strain>
    </source>
</reference>
<keyword evidence="2" id="KW-1185">Reference proteome</keyword>
<gene>
    <name evidence="1" type="ORF">KDL01_35475</name>
</gene>
<dbReference type="SUPFAM" id="SSF52540">
    <property type="entry name" value="P-loop containing nucleoside triphosphate hydrolases"/>
    <property type="match status" value="1"/>
</dbReference>
<dbReference type="AlphaFoldDB" id="A0A941EY69"/>
<evidence type="ECO:0008006" key="3">
    <source>
        <dbReference type="Google" id="ProtNLM"/>
    </source>
</evidence>
<dbReference type="RefSeq" id="WP_212533076.1">
    <property type="nucleotide sequence ID" value="NZ_JAGSOG010000309.1"/>
</dbReference>
<comment type="caution">
    <text evidence="1">The sequence shown here is derived from an EMBL/GenBank/DDBJ whole genome shotgun (WGS) entry which is preliminary data.</text>
</comment>